<dbReference type="KEGG" id="sbro:GQF42_11210"/>
<feature type="region of interest" description="Disordered" evidence="1">
    <location>
        <begin position="94"/>
        <end position="126"/>
    </location>
</feature>
<name>A0A6I6N512_9ACTN</name>
<gene>
    <name evidence="2" type="ORF">GQF42_11210</name>
</gene>
<dbReference type="EMBL" id="CP047020">
    <property type="protein sequence ID" value="QHA03767.1"/>
    <property type="molecule type" value="Genomic_DNA"/>
</dbReference>
<reference evidence="2 3" key="1">
    <citation type="submission" date="2019-12" db="EMBL/GenBank/DDBJ databases">
        <title>Streptomyces sp. strain T44 isolated from rhizosphere soil of Broussonetia papyrifera.</title>
        <authorList>
            <person name="Mo P."/>
        </authorList>
    </citation>
    <scope>NUCLEOTIDE SEQUENCE [LARGE SCALE GENOMIC DNA]</scope>
    <source>
        <strain evidence="2 3">T44</strain>
    </source>
</reference>
<dbReference type="RefSeq" id="WP_158919484.1">
    <property type="nucleotide sequence ID" value="NZ_CP047020.1"/>
</dbReference>
<protein>
    <submittedName>
        <fullName evidence="2">Uncharacterized protein</fullName>
    </submittedName>
</protein>
<dbReference type="Proteomes" id="UP000436138">
    <property type="component" value="Chromosome"/>
</dbReference>
<keyword evidence="3" id="KW-1185">Reference proteome</keyword>
<evidence type="ECO:0000313" key="2">
    <source>
        <dbReference type="EMBL" id="QHA03767.1"/>
    </source>
</evidence>
<evidence type="ECO:0000256" key="1">
    <source>
        <dbReference type="SAM" id="MobiDB-lite"/>
    </source>
</evidence>
<dbReference type="AlphaFoldDB" id="A0A6I6N512"/>
<organism evidence="2 3">
    <name type="scientific">Streptomyces broussonetiae</name>
    <dbReference type="NCBI Taxonomy" id="2686304"/>
    <lineage>
        <taxon>Bacteria</taxon>
        <taxon>Bacillati</taxon>
        <taxon>Actinomycetota</taxon>
        <taxon>Actinomycetes</taxon>
        <taxon>Kitasatosporales</taxon>
        <taxon>Streptomycetaceae</taxon>
        <taxon>Streptomyces</taxon>
    </lineage>
</organism>
<proteinExistence type="predicted"/>
<evidence type="ECO:0000313" key="3">
    <source>
        <dbReference type="Proteomes" id="UP000436138"/>
    </source>
</evidence>
<accession>A0A6I6N512</accession>
<sequence length="126" mass="13504">MRPTTARLARVRGRSVRPDLASVNRHEPGAEAVAEQLPDLGVGVAAGIRSRRRGCGPVRARIGLEDTLPLLDGQRACGEGKLAREGLVQRARSLRLRAGRDHEGSSRQSAGSTRLGPGQWDAMKHA</sequence>